<keyword evidence="2" id="KW-1185">Reference proteome</keyword>
<accession>A0A024FSY6</accession>
<evidence type="ECO:0000313" key="2">
    <source>
        <dbReference type="Proteomes" id="UP000053237"/>
    </source>
</evidence>
<name>A0A024FSY6_9STRA</name>
<dbReference type="EMBL" id="CAIX01000114">
    <property type="protein sequence ID" value="CCI10168.1"/>
    <property type="molecule type" value="Genomic_DNA"/>
</dbReference>
<evidence type="ECO:0000313" key="1">
    <source>
        <dbReference type="EMBL" id="CCI10168.1"/>
    </source>
</evidence>
<organism evidence="1 2">
    <name type="scientific">Albugo candida</name>
    <dbReference type="NCBI Taxonomy" id="65357"/>
    <lineage>
        <taxon>Eukaryota</taxon>
        <taxon>Sar</taxon>
        <taxon>Stramenopiles</taxon>
        <taxon>Oomycota</taxon>
        <taxon>Peronosporomycetes</taxon>
        <taxon>Albuginales</taxon>
        <taxon>Albuginaceae</taxon>
        <taxon>Albugo</taxon>
    </lineage>
</organism>
<dbReference type="Proteomes" id="UP000053237">
    <property type="component" value="Unassembled WGS sequence"/>
</dbReference>
<sequence>MCLAIIDKAIQEAGNTLRTISRMVQVKFVSLSARTSITREWTMNAECKEEYRSAFRVIAKSLAALSTYYGAKSQIPGVINNTT</sequence>
<reference evidence="1 2" key="1">
    <citation type="submission" date="2012-05" db="EMBL/GenBank/DDBJ databases">
        <title>Recombination and specialization in a pathogen metapopulation.</title>
        <authorList>
            <person name="Gardiner A."/>
            <person name="Kemen E."/>
            <person name="Schultz-Larsen T."/>
            <person name="MacLean D."/>
            <person name="Van Oosterhout C."/>
            <person name="Jones J.D.G."/>
        </authorList>
    </citation>
    <scope>NUCLEOTIDE SEQUENCE [LARGE SCALE GENOMIC DNA]</scope>
    <source>
        <strain evidence="1 2">Ac Nc2</strain>
    </source>
</reference>
<dbReference type="InParanoid" id="A0A024FSY6"/>
<gene>
    <name evidence="1" type="ORF">BN9_069270</name>
</gene>
<dbReference type="AlphaFoldDB" id="A0A024FSY6"/>
<comment type="caution">
    <text evidence="1">The sequence shown here is derived from an EMBL/GenBank/DDBJ whole genome shotgun (WGS) entry which is preliminary data.</text>
</comment>
<proteinExistence type="predicted"/>
<protein>
    <submittedName>
        <fullName evidence="1">Uncharacterized protein</fullName>
    </submittedName>
</protein>